<evidence type="ECO:0000256" key="5">
    <source>
        <dbReference type="ARBA" id="ARBA00022741"/>
    </source>
</evidence>
<feature type="transmembrane region" description="Helical" evidence="10">
    <location>
        <begin position="119"/>
        <end position="138"/>
    </location>
</feature>
<evidence type="ECO:0000256" key="4">
    <source>
        <dbReference type="ARBA" id="ARBA00022679"/>
    </source>
</evidence>
<evidence type="ECO:0000256" key="1">
    <source>
        <dbReference type="ARBA" id="ARBA00000085"/>
    </source>
</evidence>
<keyword evidence="9" id="KW-0175">Coiled coil</keyword>
<dbReference type="GO" id="GO:0016301">
    <property type="term" value="F:kinase activity"/>
    <property type="evidence" value="ECO:0007669"/>
    <property type="project" value="UniProtKB-KW"/>
</dbReference>
<evidence type="ECO:0000256" key="6">
    <source>
        <dbReference type="ARBA" id="ARBA00022777"/>
    </source>
</evidence>
<sequence>MRLPLVWLQHLLIAVSGIATLYVADIPSVGKYVACILTALLISRLLLFARKFAMALLPLGMAAFGWLFHEYGGLLYFLQYSLLVSAALSLDKPAQLGLTAALSAAILNAGAPDLPAETIWTMNVGWLAVALLVGAVWLQKARMTRLDRLVETLEGGQDQLEQERARVLEYARKVEDYAQAQERSRIAAELHDDLGHRLIRLKMMTEAALQLLERHPAQATALIEQVRGQLEESMNNMRYTVRKLQPAGAESSRRYALHRLIEDAARDLQIEASFSVTGHPFPLYPSLEFALYRNVQEAITNAVRHGGATRVEVALEFRADSIAMHVSNNGAAPPDRIAFGMGLKGMQDRLAVVGGQLRVATEPRFVLSTIVPHSQPPGPRPERREES</sequence>
<evidence type="ECO:0000256" key="9">
    <source>
        <dbReference type="SAM" id="Coils"/>
    </source>
</evidence>
<dbReference type="RefSeq" id="WP_378102736.1">
    <property type="nucleotide sequence ID" value="NZ_JBHSEP010000034.1"/>
</dbReference>
<keyword evidence="14" id="KW-1185">Reference proteome</keyword>
<evidence type="ECO:0000313" key="14">
    <source>
        <dbReference type="Proteomes" id="UP001596028"/>
    </source>
</evidence>
<keyword evidence="8" id="KW-0902">Two-component regulatory system</keyword>
<keyword evidence="10" id="KW-0812">Transmembrane</keyword>
<dbReference type="InterPro" id="IPR050482">
    <property type="entry name" value="Sensor_HK_TwoCompSys"/>
</dbReference>
<dbReference type="InterPro" id="IPR036890">
    <property type="entry name" value="HATPase_C_sf"/>
</dbReference>
<keyword evidence="10" id="KW-0472">Membrane</keyword>
<evidence type="ECO:0000313" key="13">
    <source>
        <dbReference type="EMBL" id="MFC4601944.1"/>
    </source>
</evidence>
<evidence type="ECO:0000256" key="10">
    <source>
        <dbReference type="SAM" id="Phobius"/>
    </source>
</evidence>
<keyword evidence="10" id="KW-1133">Transmembrane helix</keyword>
<dbReference type="CDD" id="cd16917">
    <property type="entry name" value="HATPase_UhpB-NarQ-NarX-like"/>
    <property type="match status" value="1"/>
</dbReference>
<feature type="coiled-coil region" evidence="9">
    <location>
        <begin position="143"/>
        <end position="180"/>
    </location>
</feature>
<dbReference type="SUPFAM" id="SSF55874">
    <property type="entry name" value="ATPase domain of HSP90 chaperone/DNA topoisomerase II/histidine kinase"/>
    <property type="match status" value="1"/>
</dbReference>
<name>A0ABV9FNZ8_9BACL</name>
<accession>A0ABV9FNZ8</accession>
<dbReference type="PANTHER" id="PTHR24421:SF10">
    <property type="entry name" value="NITRATE_NITRITE SENSOR PROTEIN NARQ"/>
    <property type="match status" value="1"/>
</dbReference>
<dbReference type="Gene3D" id="1.20.5.1930">
    <property type="match status" value="1"/>
</dbReference>
<dbReference type="Pfam" id="PF07730">
    <property type="entry name" value="HisKA_3"/>
    <property type="match status" value="1"/>
</dbReference>
<feature type="transmembrane region" description="Helical" evidence="10">
    <location>
        <begin position="29"/>
        <end position="49"/>
    </location>
</feature>
<comment type="caution">
    <text evidence="13">The sequence shown here is derived from an EMBL/GenBank/DDBJ whole genome shotgun (WGS) entry which is preliminary data.</text>
</comment>
<proteinExistence type="predicted"/>
<evidence type="ECO:0000256" key="3">
    <source>
        <dbReference type="ARBA" id="ARBA00022553"/>
    </source>
</evidence>
<keyword evidence="5" id="KW-0547">Nucleotide-binding</keyword>
<feature type="domain" description="Signal transduction histidine kinase subgroup 3 dimerisation and phosphoacceptor" evidence="12">
    <location>
        <begin position="182"/>
        <end position="247"/>
    </location>
</feature>
<dbReference type="Pfam" id="PF02518">
    <property type="entry name" value="HATPase_c"/>
    <property type="match status" value="1"/>
</dbReference>
<evidence type="ECO:0000256" key="2">
    <source>
        <dbReference type="ARBA" id="ARBA00012438"/>
    </source>
</evidence>
<dbReference type="Gene3D" id="3.30.565.10">
    <property type="entry name" value="Histidine kinase-like ATPase, C-terminal domain"/>
    <property type="match status" value="1"/>
</dbReference>
<keyword evidence="7" id="KW-0067">ATP-binding</keyword>
<dbReference type="InterPro" id="IPR003594">
    <property type="entry name" value="HATPase_dom"/>
</dbReference>
<feature type="transmembrane region" description="Helical" evidence="10">
    <location>
        <begin position="56"/>
        <end position="78"/>
    </location>
</feature>
<reference evidence="14" key="1">
    <citation type="journal article" date="2019" name="Int. J. Syst. Evol. Microbiol.">
        <title>The Global Catalogue of Microorganisms (GCM) 10K type strain sequencing project: providing services to taxonomists for standard genome sequencing and annotation.</title>
        <authorList>
            <consortium name="The Broad Institute Genomics Platform"/>
            <consortium name="The Broad Institute Genome Sequencing Center for Infectious Disease"/>
            <person name="Wu L."/>
            <person name="Ma J."/>
        </authorList>
    </citation>
    <scope>NUCLEOTIDE SEQUENCE [LARGE SCALE GENOMIC DNA]</scope>
    <source>
        <strain evidence="14">CCUG 49571</strain>
    </source>
</reference>
<dbReference type="InterPro" id="IPR011712">
    <property type="entry name" value="Sig_transdc_His_kin_sub3_dim/P"/>
</dbReference>
<dbReference type="PANTHER" id="PTHR24421">
    <property type="entry name" value="NITRATE/NITRITE SENSOR PROTEIN NARX-RELATED"/>
    <property type="match status" value="1"/>
</dbReference>
<dbReference type="Proteomes" id="UP001596028">
    <property type="component" value="Unassembled WGS sequence"/>
</dbReference>
<comment type="catalytic activity">
    <reaction evidence="1">
        <text>ATP + protein L-histidine = ADP + protein N-phospho-L-histidine.</text>
        <dbReference type="EC" id="2.7.13.3"/>
    </reaction>
</comment>
<dbReference type="EMBL" id="JBHSEP010000034">
    <property type="protein sequence ID" value="MFC4601944.1"/>
    <property type="molecule type" value="Genomic_DNA"/>
</dbReference>
<feature type="domain" description="Histidine kinase/HSP90-like ATPase" evidence="11">
    <location>
        <begin position="290"/>
        <end position="363"/>
    </location>
</feature>
<dbReference type="EC" id="2.7.13.3" evidence="2"/>
<organism evidence="13 14">
    <name type="scientific">Cohnella hongkongensis</name>
    <dbReference type="NCBI Taxonomy" id="178337"/>
    <lineage>
        <taxon>Bacteria</taxon>
        <taxon>Bacillati</taxon>
        <taxon>Bacillota</taxon>
        <taxon>Bacilli</taxon>
        <taxon>Bacillales</taxon>
        <taxon>Paenibacillaceae</taxon>
        <taxon>Cohnella</taxon>
    </lineage>
</organism>
<protein>
    <recommendedName>
        <fullName evidence="2">histidine kinase</fullName>
        <ecNumber evidence="2">2.7.13.3</ecNumber>
    </recommendedName>
</protein>
<evidence type="ECO:0000256" key="8">
    <source>
        <dbReference type="ARBA" id="ARBA00023012"/>
    </source>
</evidence>
<keyword evidence="6 13" id="KW-0418">Kinase</keyword>
<evidence type="ECO:0000256" key="7">
    <source>
        <dbReference type="ARBA" id="ARBA00022840"/>
    </source>
</evidence>
<keyword evidence="3" id="KW-0597">Phosphoprotein</keyword>
<gene>
    <name evidence="13" type="ORF">ACFO3S_27155</name>
</gene>
<evidence type="ECO:0000259" key="12">
    <source>
        <dbReference type="Pfam" id="PF07730"/>
    </source>
</evidence>
<evidence type="ECO:0000259" key="11">
    <source>
        <dbReference type="Pfam" id="PF02518"/>
    </source>
</evidence>
<keyword evidence="4" id="KW-0808">Transferase</keyword>